<dbReference type="GO" id="GO:0016226">
    <property type="term" value="P:iron-sulfur cluster assembly"/>
    <property type="evidence" value="ECO:0007669"/>
    <property type="project" value="InterPro"/>
</dbReference>
<dbReference type="RefSeq" id="WP_074240566.1">
    <property type="nucleotide sequence ID" value="NZ_FSRA01000001.1"/>
</dbReference>
<reference evidence="2 3" key="1">
    <citation type="submission" date="2016-11" db="EMBL/GenBank/DDBJ databases">
        <authorList>
            <person name="Jaros S."/>
            <person name="Januszkiewicz K."/>
            <person name="Wedrychowicz H."/>
        </authorList>
    </citation>
    <scope>NUCLEOTIDE SEQUENCE [LARGE SCALE GENOMIC DNA]</scope>
    <source>
        <strain evidence="2 3">DSM 24787</strain>
    </source>
</reference>
<protein>
    <submittedName>
        <fullName evidence="2">Iron-sulfur cluster assembly protein</fullName>
    </submittedName>
</protein>
<accession>A0A1N6FTN6</accession>
<gene>
    <name evidence="2" type="ORF">SAMN04488055_2409</name>
</gene>
<name>A0A1N6FTN6_9BACT</name>
<dbReference type="PROSITE" id="PS01152">
    <property type="entry name" value="HESB"/>
    <property type="match status" value="1"/>
</dbReference>
<evidence type="ECO:0000313" key="2">
    <source>
        <dbReference type="EMBL" id="SIN98696.1"/>
    </source>
</evidence>
<dbReference type="EMBL" id="FSRA01000001">
    <property type="protein sequence ID" value="SIN98696.1"/>
    <property type="molecule type" value="Genomic_DNA"/>
</dbReference>
<dbReference type="OrthoDB" id="9801228at2"/>
<dbReference type="PANTHER" id="PTHR47265:SF1">
    <property type="entry name" value="IRON-SULFUR ASSEMBLY PROTEIN ISCA, CHLOROPLASTIC"/>
    <property type="match status" value="1"/>
</dbReference>
<organism evidence="2 3">
    <name type="scientific">Chitinophaga niabensis</name>
    <dbReference type="NCBI Taxonomy" id="536979"/>
    <lineage>
        <taxon>Bacteria</taxon>
        <taxon>Pseudomonadati</taxon>
        <taxon>Bacteroidota</taxon>
        <taxon>Chitinophagia</taxon>
        <taxon>Chitinophagales</taxon>
        <taxon>Chitinophagaceae</taxon>
        <taxon>Chitinophaga</taxon>
    </lineage>
</organism>
<dbReference type="NCBIfam" id="TIGR00049">
    <property type="entry name" value="iron-sulfur cluster assembly accessory protein"/>
    <property type="match status" value="1"/>
</dbReference>
<evidence type="ECO:0000313" key="3">
    <source>
        <dbReference type="Proteomes" id="UP000185003"/>
    </source>
</evidence>
<dbReference type="STRING" id="536979.SAMN04488055_2409"/>
<dbReference type="AlphaFoldDB" id="A0A1N6FTN6"/>
<dbReference type="Pfam" id="PF01521">
    <property type="entry name" value="Fe-S_biosyn"/>
    <property type="match status" value="1"/>
</dbReference>
<dbReference type="Gene3D" id="2.60.300.12">
    <property type="entry name" value="HesB-like domain"/>
    <property type="match status" value="1"/>
</dbReference>
<dbReference type="InterPro" id="IPR031108">
    <property type="entry name" value="IscA_plant_cyanobact"/>
</dbReference>
<keyword evidence="3" id="KW-1185">Reference proteome</keyword>
<dbReference type="InterPro" id="IPR000361">
    <property type="entry name" value="ATAP_core_dom"/>
</dbReference>
<sequence>METIAPSPIKLTSGAVQELNRIRQEDGFDASQYLRIGVKGGGCSGLSYVLGFDAKMEDDDIFELEGIPVVMKKAHGIYLLGMEIDFQNGLNARGFTFSNPNASSSCGCGTSFAV</sequence>
<dbReference type="GO" id="GO:0051537">
    <property type="term" value="F:2 iron, 2 sulfur cluster binding"/>
    <property type="evidence" value="ECO:0007669"/>
    <property type="project" value="UniProtKB-ARBA"/>
</dbReference>
<dbReference type="InterPro" id="IPR035903">
    <property type="entry name" value="HesB-like_dom_sf"/>
</dbReference>
<evidence type="ECO:0000259" key="1">
    <source>
        <dbReference type="Pfam" id="PF01521"/>
    </source>
</evidence>
<dbReference type="PANTHER" id="PTHR47265">
    <property type="entry name" value="IRON-SULFUR ASSEMBLY PROTEIN ISCA, CHLOROPLASTIC"/>
    <property type="match status" value="1"/>
</dbReference>
<proteinExistence type="predicted"/>
<dbReference type="InterPro" id="IPR016092">
    <property type="entry name" value="ATAP"/>
</dbReference>
<feature type="domain" description="Core" evidence="1">
    <location>
        <begin position="9"/>
        <end position="109"/>
    </location>
</feature>
<dbReference type="Proteomes" id="UP000185003">
    <property type="component" value="Unassembled WGS sequence"/>
</dbReference>
<dbReference type="SUPFAM" id="SSF89360">
    <property type="entry name" value="HesB-like domain"/>
    <property type="match status" value="1"/>
</dbReference>
<dbReference type="InterPro" id="IPR017870">
    <property type="entry name" value="FeS_cluster_insertion_CS"/>
</dbReference>